<evidence type="ECO:0000256" key="5">
    <source>
        <dbReference type="ARBA" id="ARBA00023136"/>
    </source>
</evidence>
<feature type="transmembrane region" description="Helical" evidence="7">
    <location>
        <begin position="196"/>
        <end position="217"/>
    </location>
</feature>
<feature type="transmembrane region" description="Helical" evidence="7">
    <location>
        <begin position="117"/>
        <end position="135"/>
    </location>
</feature>
<comment type="caution">
    <text evidence="9">The sequence shown here is derived from an EMBL/GenBank/DDBJ whole genome shotgun (WGS) entry which is preliminary data.</text>
</comment>
<dbReference type="InterPro" id="IPR010619">
    <property type="entry name" value="ThrE-like_N"/>
</dbReference>
<dbReference type="Proteomes" id="UP000768567">
    <property type="component" value="Unassembled WGS sequence"/>
</dbReference>
<dbReference type="PANTHER" id="PTHR34390">
    <property type="entry name" value="UPF0442 PROTEIN YJJB-RELATED"/>
    <property type="match status" value="1"/>
</dbReference>
<dbReference type="EMBL" id="JADCKC010000003">
    <property type="protein sequence ID" value="MBE5038458.1"/>
    <property type="molecule type" value="Genomic_DNA"/>
</dbReference>
<reference evidence="9 10" key="1">
    <citation type="submission" date="2020-10" db="EMBL/GenBank/DDBJ databases">
        <title>ChiBAC.</title>
        <authorList>
            <person name="Zenner C."/>
            <person name="Hitch T.C.A."/>
            <person name="Clavel T."/>
        </authorList>
    </citation>
    <scope>NUCLEOTIDE SEQUENCE [LARGE SCALE GENOMIC DNA]</scope>
    <source>
        <strain evidence="9 10">DSM 109015</strain>
    </source>
</reference>
<feature type="transmembrane region" description="Helical" evidence="7">
    <location>
        <begin position="170"/>
        <end position="190"/>
    </location>
</feature>
<evidence type="ECO:0000313" key="9">
    <source>
        <dbReference type="EMBL" id="MBE5038458.1"/>
    </source>
</evidence>
<evidence type="ECO:0000256" key="6">
    <source>
        <dbReference type="ARBA" id="ARBA00034125"/>
    </source>
</evidence>
<evidence type="ECO:0000259" key="8">
    <source>
        <dbReference type="Pfam" id="PF06738"/>
    </source>
</evidence>
<evidence type="ECO:0000256" key="7">
    <source>
        <dbReference type="SAM" id="Phobius"/>
    </source>
</evidence>
<evidence type="ECO:0000256" key="4">
    <source>
        <dbReference type="ARBA" id="ARBA00022989"/>
    </source>
</evidence>
<feature type="domain" description="Threonine/serine exporter-like N-terminal" evidence="8">
    <location>
        <begin position="14"/>
        <end position="246"/>
    </location>
</feature>
<comment type="subcellular location">
    <subcellularLocation>
        <location evidence="1">Cell membrane</location>
        <topology evidence="1">Multi-pass membrane protein</topology>
    </subcellularLocation>
</comment>
<name>A0ABR9R5T7_9FIRM</name>
<keyword evidence="2" id="KW-1003">Cell membrane</keyword>
<dbReference type="InterPro" id="IPR050539">
    <property type="entry name" value="ThrE_Dicarb/AminoAcid_Exp"/>
</dbReference>
<evidence type="ECO:0000256" key="2">
    <source>
        <dbReference type="ARBA" id="ARBA00022475"/>
    </source>
</evidence>
<feature type="transmembrane region" description="Helical" evidence="7">
    <location>
        <begin position="229"/>
        <end position="256"/>
    </location>
</feature>
<dbReference type="Pfam" id="PF06738">
    <property type="entry name" value="ThrE"/>
    <property type="match status" value="1"/>
</dbReference>
<evidence type="ECO:0000313" key="10">
    <source>
        <dbReference type="Proteomes" id="UP000768567"/>
    </source>
</evidence>
<protein>
    <submittedName>
        <fullName evidence="9">Threonine/serine exporter family protein</fullName>
    </submittedName>
</protein>
<gene>
    <name evidence="9" type="ORF">INF35_11735</name>
</gene>
<accession>A0ABR9R5T7</accession>
<dbReference type="RefSeq" id="WP_193502619.1">
    <property type="nucleotide sequence ID" value="NZ_JADCKC010000003.1"/>
</dbReference>
<keyword evidence="4 7" id="KW-1133">Transmembrane helix</keyword>
<comment type="similarity">
    <text evidence="6">Belongs to the ThrE exporter (TC 2.A.79) family.</text>
</comment>
<proteinExistence type="inferred from homology"/>
<sequence>MDMNTPETQRRAMRLVMDAGKLLLENGGEVFRVQQTMQFMAESLNIEGFNTYVVTNGIFASANACNEVRHIPSVSIHLARVEAVNELSRELAAGAIDLEGAEARLDKIRSLPACRPAMLIGAAAAGSACFGYLFGGGLPETLAALAAGAVESILVQLCRRWHISRIFSDIISAAAGTAVALLCRVLWPALDVSTAAIGALMVLTPGVSLAMGIRDIINADYLSGAIRLLDAVLVAGCLAGGVVLTYTAALAIWGVAI</sequence>
<organism evidence="9 10">
    <name type="scientific">Gemmiger gallinarum</name>
    <dbReference type="NCBI Taxonomy" id="2779354"/>
    <lineage>
        <taxon>Bacteria</taxon>
        <taxon>Bacillati</taxon>
        <taxon>Bacillota</taxon>
        <taxon>Clostridia</taxon>
        <taxon>Eubacteriales</taxon>
        <taxon>Gemmiger</taxon>
    </lineage>
</organism>
<keyword evidence="5 7" id="KW-0472">Membrane</keyword>
<evidence type="ECO:0000256" key="1">
    <source>
        <dbReference type="ARBA" id="ARBA00004651"/>
    </source>
</evidence>
<keyword evidence="3 7" id="KW-0812">Transmembrane</keyword>
<evidence type="ECO:0000256" key="3">
    <source>
        <dbReference type="ARBA" id="ARBA00022692"/>
    </source>
</evidence>
<dbReference type="PANTHER" id="PTHR34390:SF2">
    <property type="entry name" value="SUCCINATE TRANSPORTER SUBUNIT YJJP-RELATED"/>
    <property type="match status" value="1"/>
</dbReference>
<keyword evidence="10" id="KW-1185">Reference proteome</keyword>